<sequence>MSSVTVCFWFCICLCLIRCFNVFEFLFLVFYFLGSVLMTVLFYCIFRSVVLPVFWFPGCVLQFVSLSSSSMSSFVSVCFTCSVCLPVSTSHLFPVFLITCPIVSGSPSSLFRSVLSFVPRGDVMSFCRVLWILALLQILLGSVPTLLPPYLSASGPPQKTVMTSS</sequence>
<dbReference type="EMBL" id="JAHUTI010030408">
    <property type="protein sequence ID" value="MED6242005.1"/>
    <property type="molecule type" value="Genomic_DNA"/>
</dbReference>
<dbReference type="Proteomes" id="UP001345963">
    <property type="component" value="Unassembled WGS sequence"/>
</dbReference>
<name>A0ABU7AX42_9TELE</name>
<feature type="transmembrane region" description="Helical" evidence="1">
    <location>
        <begin position="29"/>
        <end position="46"/>
    </location>
</feature>
<keyword evidence="1" id="KW-1133">Transmembrane helix</keyword>
<feature type="transmembrane region" description="Helical" evidence="1">
    <location>
        <begin position="95"/>
        <end position="117"/>
    </location>
</feature>
<evidence type="ECO:0000313" key="3">
    <source>
        <dbReference type="Proteomes" id="UP001345963"/>
    </source>
</evidence>
<reference evidence="2 3" key="1">
    <citation type="submission" date="2021-07" db="EMBL/GenBank/DDBJ databases">
        <authorList>
            <person name="Palmer J.M."/>
        </authorList>
    </citation>
    <scope>NUCLEOTIDE SEQUENCE [LARGE SCALE GENOMIC DNA]</scope>
    <source>
        <strain evidence="2 3">AT_MEX2019</strain>
        <tissue evidence="2">Muscle</tissue>
    </source>
</reference>
<evidence type="ECO:0000313" key="2">
    <source>
        <dbReference type="EMBL" id="MED6242005.1"/>
    </source>
</evidence>
<comment type="caution">
    <text evidence="2">The sequence shown here is derived from an EMBL/GenBank/DDBJ whole genome shotgun (WGS) entry which is preliminary data.</text>
</comment>
<keyword evidence="1" id="KW-0812">Transmembrane</keyword>
<evidence type="ECO:0000256" key="1">
    <source>
        <dbReference type="SAM" id="Phobius"/>
    </source>
</evidence>
<feature type="transmembrane region" description="Helical" evidence="1">
    <location>
        <begin position="129"/>
        <end position="147"/>
    </location>
</feature>
<keyword evidence="1" id="KW-0472">Membrane</keyword>
<protein>
    <submittedName>
        <fullName evidence="2">Uncharacterized protein</fullName>
    </submittedName>
</protein>
<proteinExistence type="predicted"/>
<gene>
    <name evidence="2" type="ORF">ATANTOWER_031758</name>
</gene>
<organism evidence="2 3">
    <name type="scientific">Ataeniobius toweri</name>
    <dbReference type="NCBI Taxonomy" id="208326"/>
    <lineage>
        <taxon>Eukaryota</taxon>
        <taxon>Metazoa</taxon>
        <taxon>Chordata</taxon>
        <taxon>Craniata</taxon>
        <taxon>Vertebrata</taxon>
        <taxon>Euteleostomi</taxon>
        <taxon>Actinopterygii</taxon>
        <taxon>Neopterygii</taxon>
        <taxon>Teleostei</taxon>
        <taxon>Neoteleostei</taxon>
        <taxon>Acanthomorphata</taxon>
        <taxon>Ovalentaria</taxon>
        <taxon>Atherinomorphae</taxon>
        <taxon>Cyprinodontiformes</taxon>
        <taxon>Goodeidae</taxon>
        <taxon>Ataeniobius</taxon>
    </lineage>
</organism>
<keyword evidence="3" id="KW-1185">Reference proteome</keyword>
<accession>A0ABU7AX42</accession>